<feature type="signal peptide" evidence="1">
    <location>
        <begin position="1"/>
        <end position="23"/>
    </location>
</feature>
<dbReference type="Gene3D" id="3.40.190.120">
    <property type="entry name" value="Osmoprotection protein (prox), domain 2"/>
    <property type="match status" value="1"/>
</dbReference>
<keyword evidence="4" id="KW-1185">Reference proteome</keyword>
<organism evidence="3 4">
    <name type="scientific">Aeromicrobium erythreum</name>
    <dbReference type="NCBI Taxonomy" id="2041"/>
    <lineage>
        <taxon>Bacteria</taxon>
        <taxon>Bacillati</taxon>
        <taxon>Actinomycetota</taxon>
        <taxon>Actinomycetes</taxon>
        <taxon>Propionibacteriales</taxon>
        <taxon>Nocardioidaceae</taxon>
        <taxon>Aeromicrobium</taxon>
    </lineage>
</organism>
<dbReference type="Proteomes" id="UP000067689">
    <property type="component" value="Chromosome"/>
</dbReference>
<proteinExistence type="predicted"/>
<dbReference type="AlphaFoldDB" id="A0A0U3TDR4"/>
<dbReference type="CDD" id="cd13606">
    <property type="entry name" value="PBP2_ProX_like"/>
    <property type="match status" value="1"/>
</dbReference>
<dbReference type="EMBL" id="CP011502">
    <property type="protein sequence ID" value="ALX03687.1"/>
    <property type="molecule type" value="Genomic_DNA"/>
</dbReference>
<evidence type="ECO:0000313" key="3">
    <source>
        <dbReference type="EMBL" id="ALX03687.1"/>
    </source>
</evidence>
<dbReference type="Gene3D" id="3.40.190.10">
    <property type="entry name" value="Periplasmic binding protein-like II"/>
    <property type="match status" value="1"/>
</dbReference>
<dbReference type="InterPro" id="IPR007210">
    <property type="entry name" value="ABC_Gly_betaine_transp_sub-bd"/>
</dbReference>
<sequence>MSVHKIGLGAALAAAALTLTACGGDPTESGASSSDSDTIVIGSADFGESEIIAEIYAQALEAKDVKVEKKLRIGAREAYIPALENGEIDLIPEYTGNLLLYFDKNATATESGAVDDALEDALPEKLETFEPAAAEDKDSYNVTSELSEKEGITSIGDLKKLGTVKVGGNPEFETRSYGVPGLKKVYGVEDVDFTAISDSGGPATVKALKDGDVDVANIYSTTPSIAANDLVTLEDPENLIAAQNIVPLINEAKASDTVEDTLDAVSEQLTTEDLIELNGRVDGDEKADPATVAKEWLQEKNLI</sequence>
<dbReference type="KEGG" id="aer:AERYTH_02720"/>
<dbReference type="SUPFAM" id="SSF53850">
    <property type="entry name" value="Periplasmic binding protein-like II"/>
    <property type="match status" value="1"/>
</dbReference>
<name>A0A0U3TDR4_9ACTN</name>
<dbReference type="GO" id="GO:0022857">
    <property type="term" value="F:transmembrane transporter activity"/>
    <property type="evidence" value="ECO:0007669"/>
    <property type="project" value="InterPro"/>
</dbReference>
<feature type="chain" id="PRO_5039712619" description="ABC-type glycine betaine transport system substrate-binding domain-containing protein" evidence="1">
    <location>
        <begin position="24"/>
        <end position="303"/>
    </location>
</feature>
<dbReference type="PROSITE" id="PS51257">
    <property type="entry name" value="PROKAR_LIPOPROTEIN"/>
    <property type="match status" value="1"/>
</dbReference>
<dbReference type="OrthoDB" id="9781705at2"/>
<dbReference type="Pfam" id="PF04069">
    <property type="entry name" value="OpuAC"/>
    <property type="match status" value="1"/>
</dbReference>
<keyword evidence="1" id="KW-0732">Signal</keyword>
<dbReference type="GO" id="GO:0043190">
    <property type="term" value="C:ATP-binding cassette (ABC) transporter complex"/>
    <property type="evidence" value="ECO:0007669"/>
    <property type="project" value="InterPro"/>
</dbReference>
<accession>A0A0U3TDR4</accession>
<feature type="domain" description="ABC-type glycine betaine transport system substrate-binding" evidence="2">
    <location>
        <begin position="37"/>
        <end position="299"/>
    </location>
</feature>
<dbReference type="RefSeq" id="WP_067854336.1">
    <property type="nucleotide sequence ID" value="NZ_CP011502.1"/>
</dbReference>
<evidence type="ECO:0000256" key="1">
    <source>
        <dbReference type="SAM" id="SignalP"/>
    </source>
</evidence>
<evidence type="ECO:0000313" key="4">
    <source>
        <dbReference type="Proteomes" id="UP000067689"/>
    </source>
</evidence>
<dbReference type="PATRIC" id="fig|2041.4.peg.572"/>
<protein>
    <recommendedName>
        <fullName evidence="2">ABC-type glycine betaine transport system substrate-binding domain-containing protein</fullName>
    </recommendedName>
</protein>
<evidence type="ECO:0000259" key="2">
    <source>
        <dbReference type="Pfam" id="PF04069"/>
    </source>
</evidence>
<reference evidence="3 4" key="1">
    <citation type="journal article" date="1991" name="Int. J. Syst. Bacteriol.">
        <title>Description of the erythromycin-producing bacterium Arthrobacter sp. strain NRRL B-3381 as Aeromicrobium erythreum gen. nov., sp. nov.</title>
        <authorList>
            <person name="Miller E.S."/>
            <person name="Woese C.R."/>
            <person name="Brenner S."/>
        </authorList>
    </citation>
    <scope>NUCLEOTIDE SEQUENCE [LARGE SCALE GENOMIC DNA]</scope>
    <source>
        <strain evidence="3 4">AR18</strain>
    </source>
</reference>
<gene>
    <name evidence="3" type="ORF">AERYTH_02720</name>
</gene>
<dbReference type="STRING" id="2041.AERYTH_02720"/>